<organism evidence="1 2">
    <name type="scientific">Streptococcus phage P7134</name>
    <dbReference type="NCBI Taxonomy" id="1971423"/>
    <lineage>
        <taxon>Viruses</taxon>
        <taxon>Duplodnaviria</taxon>
        <taxon>Heunggongvirae</taxon>
        <taxon>Uroviricota</taxon>
        <taxon>Caudoviricetes</taxon>
        <taxon>Aliceevansviridae</taxon>
        <taxon>Moineauvirus</taxon>
        <taxon>Moineauvirus P7134</taxon>
    </lineage>
</organism>
<gene>
    <name evidence="1" type="ORF">P7134_24</name>
</gene>
<evidence type="ECO:0000313" key="1">
    <source>
        <dbReference type="EMBL" id="ARU13596.1"/>
    </source>
</evidence>
<keyword evidence="2" id="KW-1185">Reference proteome</keyword>
<dbReference type="Proteomes" id="UP000221784">
    <property type="component" value="Segment"/>
</dbReference>
<sequence length="34" mass="3761">MNANKAVSCKSMANGGHPERAIPCQVWYNSIRKV</sequence>
<proteinExistence type="predicted"/>
<accession>A0A286QQB0</accession>
<dbReference type="EMBL" id="KY705264">
    <property type="protein sequence ID" value="ARU13596.1"/>
    <property type="molecule type" value="Genomic_DNA"/>
</dbReference>
<protein>
    <submittedName>
        <fullName evidence="1">Uncharacterized protein</fullName>
    </submittedName>
</protein>
<evidence type="ECO:0000313" key="2">
    <source>
        <dbReference type="Proteomes" id="UP000221784"/>
    </source>
</evidence>
<reference evidence="1 2" key="1">
    <citation type="journal article" date="2017" name="Front. Microbiol.">
        <title>Global Survey and Genome Exploration of Bacteriophages Infecting the Lactic Acid Bacterium Streptococcus thermophilus.</title>
        <authorList>
            <person name="McDonnell B."/>
            <person name="Mahony J."/>
            <person name="Hanemaaijer L."/>
            <person name="Neve H."/>
            <person name="Noben J.-P."/>
            <person name="Lugli G.A."/>
            <person name="Ventura M."/>
            <person name="Kouwen T.R."/>
            <person name="van Sinderen D."/>
        </authorList>
    </citation>
    <scope>NUCLEOTIDE SEQUENCE [LARGE SCALE GENOMIC DNA]</scope>
</reference>
<name>A0A286QQB0_9CAUD</name>